<protein>
    <recommendedName>
        <fullName evidence="2">DUF3987 domain-containing protein</fullName>
    </recommendedName>
</protein>
<name>A0A6J5KLI1_9CAUD</name>
<evidence type="ECO:0008006" key="2">
    <source>
        <dbReference type="Google" id="ProtNLM"/>
    </source>
</evidence>
<gene>
    <name evidence="1" type="ORF">UFOVP25_24</name>
</gene>
<reference evidence="1" key="1">
    <citation type="submission" date="2020-04" db="EMBL/GenBank/DDBJ databases">
        <authorList>
            <person name="Chiriac C."/>
            <person name="Salcher M."/>
            <person name="Ghai R."/>
            <person name="Kavagutti S V."/>
        </authorList>
    </citation>
    <scope>NUCLEOTIDE SEQUENCE</scope>
</reference>
<dbReference type="Pfam" id="PF13148">
    <property type="entry name" value="DUF3987"/>
    <property type="match status" value="1"/>
</dbReference>
<proteinExistence type="predicted"/>
<evidence type="ECO:0000313" key="1">
    <source>
        <dbReference type="EMBL" id="CAB4121777.1"/>
    </source>
</evidence>
<organism evidence="1">
    <name type="scientific">uncultured Caudovirales phage</name>
    <dbReference type="NCBI Taxonomy" id="2100421"/>
    <lineage>
        <taxon>Viruses</taxon>
        <taxon>Duplodnaviria</taxon>
        <taxon>Heunggongvirae</taxon>
        <taxon>Uroviricota</taxon>
        <taxon>Caudoviricetes</taxon>
        <taxon>Peduoviridae</taxon>
        <taxon>Maltschvirus</taxon>
        <taxon>Maltschvirus maltsch</taxon>
    </lineage>
</organism>
<accession>A0A6J5KLI1</accession>
<sequence length="443" mass="50359">MLIDLQLNEENKFPLHIFGDITGESFTTLAHEYSLPVDYIAVSALWAVASLSGNIFYTSLNGEMKSILYCMMVGPSSIGKTKAYDIVFGDIIEPLSDRLYKDYVKAEMDWNNEKMRAKANNTVFTTPRPNRKIRSASGATLEAITKYASTNPAGFGVYFDEGKKLYQGGSYSKDNNSVDFWNTAWNGKTIDDLRKDPTLENRVTNPSISILTGMQSKRITEMFNKEAIQSGLLNRFLFVTSDYVKLNENRDPFSPKALVCTKWRILIEDLFELGCEFTEHNNRYITFTDSARVLYKDLGNEITKHSNILIDSKKEGDVSEILIGYMGKMYAYFGRLTLICAIIRNHKKPVIEDIDVTNAKDVYMFFKLQAISMLTEINNTTSTDLDGKQLEVFNALPDKFTAKDAEEISVQLGCSNKYFLTTFKRVYKGKHIIKTSNKTYEKV</sequence>
<dbReference type="InterPro" id="IPR025048">
    <property type="entry name" value="DUF3987"/>
</dbReference>
<dbReference type="EMBL" id="LR796153">
    <property type="protein sequence ID" value="CAB4121777.1"/>
    <property type="molecule type" value="Genomic_DNA"/>
</dbReference>